<proteinExistence type="predicted"/>
<evidence type="ECO:0000256" key="5">
    <source>
        <dbReference type="ARBA" id="ARBA00022553"/>
    </source>
</evidence>
<keyword evidence="6 14" id="KW-0808">Transferase</keyword>
<dbReference type="GO" id="GO:0005886">
    <property type="term" value="C:plasma membrane"/>
    <property type="evidence" value="ECO:0007669"/>
    <property type="project" value="UniProtKB-SubCell"/>
</dbReference>
<keyword evidence="11 15" id="KW-1133">Transmembrane helix</keyword>
<evidence type="ECO:0000256" key="7">
    <source>
        <dbReference type="ARBA" id="ARBA00022692"/>
    </source>
</evidence>
<evidence type="ECO:0000256" key="14">
    <source>
        <dbReference type="PIRNR" id="PIRNR003167"/>
    </source>
</evidence>
<dbReference type="Gene3D" id="6.10.340.10">
    <property type="match status" value="1"/>
</dbReference>
<evidence type="ECO:0000256" key="15">
    <source>
        <dbReference type="SAM" id="Phobius"/>
    </source>
</evidence>
<dbReference type="eggNOG" id="COG3850">
    <property type="taxonomic scope" value="Bacteria"/>
</dbReference>
<keyword evidence="12 14" id="KW-0902">Two-component regulatory system</keyword>
<keyword evidence="10 14" id="KW-0067">ATP-binding</keyword>
<keyword evidence="9 14" id="KW-0418">Kinase</keyword>
<dbReference type="PROSITE" id="PS50109">
    <property type="entry name" value="HIS_KIN"/>
    <property type="match status" value="1"/>
</dbReference>
<evidence type="ECO:0000256" key="11">
    <source>
        <dbReference type="ARBA" id="ARBA00022989"/>
    </source>
</evidence>
<evidence type="ECO:0000259" key="16">
    <source>
        <dbReference type="PROSITE" id="PS50109"/>
    </source>
</evidence>
<name>A0A1E5BC38_9VIBR</name>
<keyword evidence="4 14" id="KW-0997">Cell inner membrane</keyword>
<dbReference type="InterPro" id="IPR036890">
    <property type="entry name" value="HATPase_C_sf"/>
</dbReference>
<dbReference type="STRING" id="1187848.A1QO_13490"/>
<dbReference type="InterPro" id="IPR050482">
    <property type="entry name" value="Sensor_HK_TwoCompSys"/>
</dbReference>
<evidence type="ECO:0000313" key="19">
    <source>
        <dbReference type="Proteomes" id="UP000094741"/>
    </source>
</evidence>
<keyword evidence="7 15" id="KW-0812">Transmembrane</keyword>
<dbReference type="Gene3D" id="1.20.120.960">
    <property type="entry name" value="Histidine kinase NarX, sensor domain"/>
    <property type="match status" value="1"/>
</dbReference>
<dbReference type="GO" id="GO:0000155">
    <property type="term" value="F:phosphorelay sensor kinase activity"/>
    <property type="evidence" value="ECO:0007669"/>
    <property type="project" value="UniProtKB-UniRule"/>
</dbReference>
<evidence type="ECO:0000256" key="8">
    <source>
        <dbReference type="ARBA" id="ARBA00022741"/>
    </source>
</evidence>
<dbReference type="RefSeq" id="WP_017039634.1">
    <property type="nucleotide sequence ID" value="NZ_AJYQ02000127.1"/>
</dbReference>
<dbReference type="InterPro" id="IPR011712">
    <property type="entry name" value="Sig_transdc_His_kin_sub3_dim/P"/>
</dbReference>
<reference evidence="18 19" key="1">
    <citation type="journal article" date="2012" name="Science">
        <title>Ecological populations of bacteria act as socially cohesive units of antibiotic production and resistance.</title>
        <authorList>
            <person name="Cordero O.X."/>
            <person name="Wildschutte H."/>
            <person name="Kirkup B."/>
            <person name="Proehl S."/>
            <person name="Ngo L."/>
            <person name="Hussain F."/>
            <person name="Le Roux F."/>
            <person name="Mincer T."/>
            <person name="Polz M.F."/>
        </authorList>
    </citation>
    <scope>NUCLEOTIDE SEQUENCE [LARGE SCALE GENOMIC DNA]</scope>
    <source>
        <strain evidence="18 19">ZF-129</strain>
    </source>
</reference>
<dbReference type="InterPro" id="IPR003594">
    <property type="entry name" value="HATPase_dom"/>
</dbReference>
<dbReference type="Proteomes" id="UP000094741">
    <property type="component" value="Unassembled WGS sequence"/>
</dbReference>
<dbReference type="EC" id="2.7.13.3" evidence="14"/>
<protein>
    <recommendedName>
        <fullName evidence="14">Sensor protein</fullName>
        <ecNumber evidence="14">2.7.13.3</ecNumber>
    </recommendedName>
</protein>
<feature type="transmembrane region" description="Helical" evidence="15">
    <location>
        <begin position="149"/>
        <end position="174"/>
    </location>
</feature>
<dbReference type="NCBIfam" id="NF008184">
    <property type="entry name" value="PRK10935.1"/>
    <property type="match status" value="1"/>
</dbReference>
<dbReference type="PANTHER" id="PTHR24421">
    <property type="entry name" value="NITRATE/NITRITE SENSOR PROTEIN NARX-RELATED"/>
    <property type="match status" value="1"/>
</dbReference>
<dbReference type="GO" id="GO:0005524">
    <property type="term" value="F:ATP binding"/>
    <property type="evidence" value="ECO:0007669"/>
    <property type="project" value="UniProtKB-UniRule"/>
</dbReference>
<dbReference type="Gene3D" id="3.30.565.10">
    <property type="entry name" value="Histidine kinase-like ATPase, C-terminal domain"/>
    <property type="match status" value="1"/>
</dbReference>
<keyword evidence="8 14" id="KW-0547">Nucleotide-binding</keyword>
<comment type="catalytic activity">
    <reaction evidence="1 14">
        <text>ATP + protein L-histidine = ADP + protein N-phospho-L-histidine.</text>
        <dbReference type="EC" id="2.7.13.3"/>
    </reaction>
</comment>
<dbReference type="OrthoDB" id="9811306at2"/>
<dbReference type="Pfam" id="PF02518">
    <property type="entry name" value="HATPase_c"/>
    <property type="match status" value="1"/>
</dbReference>
<evidence type="ECO:0000256" key="12">
    <source>
        <dbReference type="ARBA" id="ARBA00023012"/>
    </source>
</evidence>
<dbReference type="Pfam" id="PF00672">
    <property type="entry name" value="HAMP"/>
    <property type="match status" value="1"/>
</dbReference>
<sequence>MPKRVKHSVTKTIAKSMLLIVLLSLVTTNLAIVTLASSINDAEAINVAGSMRMQSYRLGYDIETDSDEFSAHIDQFERSIYSSSMKQLQKFYVPDDITQDYYRLISRWHQLKTILNSDDQKEYAIALEQFVSQIDDFVFKLQTFSERKLIILAWVGGLGLSSIFLVSVFVVRYVRKEIVRPLHSLVSASEQIKNRTFNVLLDGSRTNEMGILNRAFNQMAIDLDSLYKGLEKAVNEKTHKLQHANLSLEVLYKSSQELTASRITHDNFEAILFQISNVEGIKGVRLEIRQPGERNDVLEVGHISCSDSKQKSLQLDGVHLGTFYWQSELPCPDQALIDNFVHILSRAIYYNQAQQQSEQLLIMEERATIARELHDSLAQSLSYLKIQVTLLKKVLAKQDPNPHTDKINAVISELHSGVSEAYTQLRELLTTFRLTLNEGSFGLALQEMLVQLGEQTDAKIHLDNQLSTIELEANKQVHLIQLIREATLNSIKHAHATKIDVECIEQDNTVTVSITDDGIGYDKDIEKLNHYGMAIMHERASRLNGHLEVRSIRPKGCAVVLTYQRS</sequence>
<evidence type="ECO:0000256" key="9">
    <source>
        <dbReference type="ARBA" id="ARBA00022777"/>
    </source>
</evidence>
<dbReference type="InterPro" id="IPR016380">
    <property type="entry name" value="Sig_transdc_His_kin_NarX/NarQ"/>
</dbReference>
<feature type="domain" description="HAMP" evidence="17">
    <location>
        <begin position="176"/>
        <end position="228"/>
    </location>
</feature>
<keyword evidence="5" id="KW-0597">Phosphoprotein</keyword>
<dbReference type="Gene3D" id="1.20.5.1930">
    <property type="match status" value="1"/>
</dbReference>
<keyword evidence="13 14" id="KW-0472">Membrane</keyword>
<dbReference type="SUPFAM" id="SSF55874">
    <property type="entry name" value="ATPase domain of HSP90 chaperone/DNA topoisomerase II/histidine kinase"/>
    <property type="match status" value="1"/>
</dbReference>
<evidence type="ECO:0000256" key="13">
    <source>
        <dbReference type="ARBA" id="ARBA00023136"/>
    </source>
</evidence>
<accession>A0A1E5BC38</accession>
<dbReference type="EMBL" id="AJYQ02000127">
    <property type="protein sequence ID" value="OEE31331.1"/>
    <property type="molecule type" value="Genomic_DNA"/>
</dbReference>
<dbReference type="GO" id="GO:0046983">
    <property type="term" value="F:protein dimerization activity"/>
    <property type="evidence" value="ECO:0007669"/>
    <property type="project" value="UniProtKB-UniRule"/>
</dbReference>
<dbReference type="PIRSF" id="PIRSF003167">
    <property type="entry name" value="STHK_NarX/NarQ"/>
    <property type="match status" value="1"/>
</dbReference>
<dbReference type="SMART" id="SM00304">
    <property type="entry name" value="HAMP"/>
    <property type="match status" value="1"/>
</dbReference>
<evidence type="ECO:0000256" key="1">
    <source>
        <dbReference type="ARBA" id="ARBA00000085"/>
    </source>
</evidence>
<dbReference type="InterPro" id="IPR003660">
    <property type="entry name" value="HAMP_dom"/>
</dbReference>
<dbReference type="PROSITE" id="PS50885">
    <property type="entry name" value="HAMP"/>
    <property type="match status" value="1"/>
</dbReference>
<dbReference type="AlphaFoldDB" id="A0A1E5BC38"/>
<dbReference type="SMART" id="SM00387">
    <property type="entry name" value="HATPase_c"/>
    <property type="match status" value="1"/>
</dbReference>
<feature type="domain" description="Histidine kinase" evidence="16">
    <location>
        <begin position="368"/>
        <end position="566"/>
    </location>
</feature>
<organism evidence="18 19">
    <name type="scientific">Vibrio genomosp. F10 str. ZF-129</name>
    <dbReference type="NCBI Taxonomy" id="1187848"/>
    <lineage>
        <taxon>Bacteria</taxon>
        <taxon>Pseudomonadati</taxon>
        <taxon>Pseudomonadota</taxon>
        <taxon>Gammaproteobacteria</taxon>
        <taxon>Vibrionales</taxon>
        <taxon>Vibrionaceae</taxon>
        <taxon>Vibrio</taxon>
    </lineage>
</organism>
<evidence type="ECO:0000256" key="10">
    <source>
        <dbReference type="ARBA" id="ARBA00022840"/>
    </source>
</evidence>
<dbReference type="SUPFAM" id="SSF158472">
    <property type="entry name" value="HAMP domain-like"/>
    <property type="match status" value="1"/>
</dbReference>
<evidence type="ECO:0000256" key="2">
    <source>
        <dbReference type="ARBA" id="ARBA00004429"/>
    </source>
</evidence>
<keyword evidence="3 14" id="KW-1003">Cell membrane</keyword>
<dbReference type="InterPro" id="IPR042295">
    <property type="entry name" value="NarX-like_N_sf"/>
</dbReference>
<comment type="caution">
    <text evidence="18">The sequence shown here is derived from an EMBL/GenBank/DDBJ whole genome shotgun (WGS) entry which is preliminary data.</text>
</comment>
<dbReference type="InterPro" id="IPR005467">
    <property type="entry name" value="His_kinase_dom"/>
</dbReference>
<dbReference type="CDD" id="cd16917">
    <property type="entry name" value="HATPase_UhpB-NarQ-NarX-like"/>
    <property type="match status" value="1"/>
</dbReference>
<dbReference type="CDD" id="cd22899">
    <property type="entry name" value="NarQ_sensor"/>
    <property type="match status" value="1"/>
</dbReference>
<dbReference type="InterPro" id="IPR029095">
    <property type="entry name" value="NarX-like_N"/>
</dbReference>
<evidence type="ECO:0000256" key="6">
    <source>
        <dbReference type="ARBA" id="ARBA00022679"/>
    </source>
</evidence>
<evidence type="ECO:0000259" key="17">
    <source>
        <dbReference type="PROSITE" id="PS50885"/>
    </source>
</evidence>
<evidence type="ECO:0000256" key="4">
    <source>
        <dbReference type="ARBA" id="ARBA00022519"/>
    </source>
</evidence>
<gene>
    <name evidence="18" type="ORF">A1QO_13490</name>
</gene>
<dbReference type="Pfam" id="PF13675">
    <property type="entry name" value="PilJ"/>
    <property type="match status" value="1"/>
</dbReference>
<dbReference type="CDD" id="cd06225">
    <property type="entry name" value="HAMP"/>
    <property type="match status" value="1"/>
</dbReference>
<evidence type="ECO:0000256" key="3">
    <source>
        <dbReference type="ARBA" id="ARBA00022475"/>
    </source>
</evidence>
<evidence type="ECO:0000313" key="18">
    <source>
        <dbReference type="EMBL" id="OEE31331.1"/>
    </source>
</evidence>
<comment type="subcellular location">
    <subcellularLocation>
        <location evidence="2">Cell inner membrane</location>
        <topology evidence="2">Multi-pass membrane protein</topology>
    </subcellularLocation>
</comment>
<dbReference type="PANTHER" id="PTHR24421:SF10">
    <property type="entry name" value="NITRATE_NITRITE SENSOR PROTEIN NARQ"/>
    <property type="match status" value="1"/>
</dbReference>
<dbReference type="Pfam" id="PF07730">
    <property type="entry name" value="HisKA_3"/>
    <property type="match status" value="1"/>
</dbReference>